<proteinExistence type="predicted"/>
<sequence length="68" mass="8043">MNGKRSFNFHKYAQHIFSAIILAKLYGKSFKKKLIFGDLEEEIPNSFYSFLFLLTKYSRNVNTSHIIH</sequence>
<protein>
    <submittedName>
        <fullName evidence="1">CLUMA_CG020501, isoform A</fullName>
    </submittedName>
</protein>
<keyword evidence="2" id="KW-1185">Reference proteome</keyword>
<dbReference type="EMBL" id="CVRI01000072">
    <property type="protein sequence ID" value="CRL07536.1"/>
    <property type="molecule type" value="Genomic_DNA"/>
</dbReference>
<organism evidence="1 2">
    <name type="scientific">Clunio marinus</name>
    <dbReference type="NCBI Taxonomy" id="568069"/>
    <lineage>
        <taxon>Eukaryota</taxon>
        <taxon>Metazoa</taxon>
        <taxon>Ecdysozoa</taxon>
        <taxon>Arthropoda</taxon>
        <taxon>Hexapoda</taxon>
        <taxon>Insecta</taxon>
        <taxon>Pterygota</taxon>
        <taxon>Neoptera</taxon>
        <taxon>Endopterygota</taxon>
        <taxon>Diptera</taxon>
        <taxon>Nematocera</taxon>
        <taxon>Chironomoidea</taxon>
        <taxon>Chironomidae</taxon>
        <taxon>Clunio</taxon>
    </lineage>
</organism>
<evidence type="ECO:0000313" key="2">
    <source>
        <dbReference type="Proteomes" id="UP000183832"/>
    </source>
</evidence>
<dbReference type="Proteomes" id="UP000183832">
    <property type="component" value="Unassembled WGS sequence"/>
</dbReference>
<reference evidence="1 2" key="1">
    <citation type="submission" date="2015-04" db="EMBL/GenBank/DDBJ databases">
        <authorList>
            <person name="Syromyatnikov M.Y."/>
            <person name="Popov V.N."/>
        </authorList>
    </citation>
    <scope>NUCLEOTIDE SEQUENCE [LARGE SCALE GENOMIC DNA]</scope>
</reference>
<accession>A0A1J1J556</accession>
<name>A0A1J1J556_9DIPT</name>
<gene>
    <name evidence="1" type="ORF">CLUMA_CG020501</name>
</gene>
<dbReference type="AlphaFoldDB" id="A0A1J1J556"/>
<evidence type="ECO:0000313" key="1">
    <source>
        <dbReference type="EMBL" id="CRL07536.1"/>
    </source>
</evidence>